<evidence type="ECO:0000256" key="13">
    <source>
        <dbReference type="ARBA" id="ARBA00023180"/>
    </source>
</evidence>
<evidence type="ECO:0000256" key="5">
    <source>
        <dbReference type="ARBA" id="ARBA00022692"/>
    </source>
</evidence>
<proteinExistence type="inferred from homology"/>
<evidence type="ECO:0000256" key="11">
    <source>
        <dbReference type="ARBA" id="ARBA00023136"/>
    </source>
</evidence>
<dbReference type="InterPro" id="IPR057243">
    <property type="entry name" value="Integrin_I-EGF_CS"/>
</dbReference>
<dbReference type="SUPFAM" id="SSF53300">
    <property type="entry name" value="vWA-like"/>
    <property type="match status" value="1"/>
</dbReference>
<evidence type="ECO:0000256" key="17">
    <source>
        <dbReference type="SAM" id="SignalP"/>
    </source>
</evidence>
<feature type="disulfide bond" evidence="14">
    <location>
        <begin position="575"/>
        <end position="584"/>
    </location>
</feature>
<evidence type="ECO:0000259" key="19">
    <source>
        <dbReference type="SMART" id="SM01241"/>
    </source>
</evidence>
<accession>A0A1Q3FQF2</accession>
<evidence type="ECO:0000256" key="1">
    <source>
        <dbReference type="ARBA" id="ARBA00004251"/>
    </source>
</evidence>
<dbReference type="PROSITE" id="PS52047">
    <property type="entry name" value="I_EGF_2"/>
    <property type="match status" value="2"/>
</dbReference>
<dbReference type="GO" id="GO:0005925">
    <property type="term" value="C:focal adhesion"/>
    <property type="evidence" value="ECO:0007669"/>
    <property type="project" value="TreeGrafter"/>
</dbReference>
<dbReference type="GO" id="GO:0005178">
    <property type="term" value="F:integrin binding"/>
    <property type="evidence" value="ECO:0007669"/>
    <property type="project" value="TreeGrafter"/>
</dbReference>
<feature type="disulfide bond" evidence="14">
    <location>
        <begin position="198"/>
        <end position="205"/>
    </location>
</feature>
<feature type="disulfide bond" evidence="14">
    <location>
        <begin position="533"/>
        <end position="538"/>
    </location>
</feature>
<keyword evidence="5 15" id="KW-0812">Transmembrane</keyword>
<feature type="domain" description="Integrin beta subunit VWA" evidence="18">
    <location>
        <begin position="33"/>
        <end position="462"/>
    </location>
</feature>
<dbReference type="SMART" id="SM01241">
    <property type="entry name" value="Integrin_b_cyt"/>
    <property type="match status" value="1"/>
</dbReference>
<feature type="disulfide bond" evidence="14">
    <location>
        <begin position="37"/>
        <end position="70"/>
    </location>
</feature>
<dbReference type="InterPro" id="IPR002369">
    <property type="entry name" value="Integrin_bsu_VWA"/>
</dbReference>
<dbReference type="InterPro" id="IPR036465">
    <property type="entry name" value="vWFA_dom_sf"/>
</dbReference>
<keyword evidence="8 15" id="KW-0130">Cell adhesion</keyword>
<feature type="disulfide bond" evidence="14">
    <location>
        <begin position="570"/>
        <end position="602"/>
    </location>
</feature>
<feature type="domain" description="Integrin beta subunit cytoplasmic" evidence="19">
    <location>
        <begin position="743"/>
        <end position="789"/>
    </location>
</feature>
<keyword evidence="13" id="KW-0325">Glycoprotein</keyword>
<feature type="disulfide bond" evidence="14">
    <location>
        <begin position="635"/>
        <end position="644"/>
    </location>
</feature>
<keyword evidence="11 16" id="KW-0472">Membrane</keyword>
<dbReference type="GO" id="GO:0007160">
    <property type="term" value="P:cell-matrix adhesion"/>
    <property type="evidence" value="ECO:0007669"/>
    <property type="project" value="TreeGrafter"/>
</dbReference>
<dbReference type="AlphaFoldDB" id="A0A1Q3FQF2"/>
<dbReference type="InterPro" id="IPR057073">
    <property type="entry name" value="EGF_integrin_2"/>
</dbReference>
<feature type="disulfide bond" evidence="14">
    <location>
        <begin position="615"/>
        <end position="624"/>
    </location>
</feature>
<keyword evidence="6 17" id="KW-0732">Signal</keyword>
<feature type="disulfide bond" evidence="14">
    <location>
        <begin position="499"/>
        <end position="514"/>
    </location>
</feature>
<feature type="disulfide bond" evidence="14">
    <location>
        <begin position="47"/>
        <end position="59"/>
    </location>
</feature>
<sequence length="793" mass="89165">MNPKIISLLLCCFAISIPLASSQSLSKCFFQKTCIECLDTDYACAWCTDESYGMYKSRCMTLDDLRTNNCSESAIETNFNFSKLTVVRDDPPRDFDRDRLEAVQISPQRIKLKLGKLEPHIFKFTYRPAKHYPLDLYYLMDLTWSMKDDRDTLVNMGDQLAKALANLTENYRLGFGSFIDKPIMPFMQTETHRQANPCISEKEVCEPTYGFRHRLQITKNTDKFIEKLKTSNVSANLDNLEGGLDALMQVLVCGDRIGWGENTRKIVILATNGYLHMAGDGLLAGITERNDKQCHLSQEGEYTGTLQYDYPSLEEIYRVLVKSKTAVIFAVTDELQEYYRSLNDLMSEFTSVGALQDDSSNILQLVNTGYRDFVRKVEFTDNSPSYVEISYKTDCGGLYTTPQLTSKCDNIEIGKEYEFFVEVRLISYPLESVSNLTVKIEETLISNEGVELEIDLRQACQCEMENEPVAGSELCTGNGDYSCGMCACKSGWIGKSCDCNLQQFESSVDLLNQCRGESEFDELGPVCSDRGECFCGQCLCNPGFEGPHCECSECAPIFGLICSNHGECECGACRCHDGWSGEECECSTDQSTCRAPHKNELCSGRGDCVCGKCTCSESYFGPYCEATAGAESELCSYYDDCVRCAIHQKLGEQCDNLENECKTKLGLYRAEFFDTLADTLNCTARITHSGLTCDFKYTYALEDHQTILRIHNIDCSTLNVKAAGFIIGGLTLALGLIVIGMFKIKLMVDDHRMYKQFEREQQDQTAYEMQSPLYKSPITSFTVPEEMADSELK</sequence>
<dbReference type="SMART" id="SM00187">
    <property type="entry name" value="INB"/>
    <property type="match status" value="1"/>
</dbReference>
<evidence type="ECO:0000256" key="10">
    <source>
        <dbReference type="ARBA" id="ARBA00023037"/>
    </source>
</evidence>
<feature type="chain" id="PRO_5012411060" description="Integrin beta" evidence="17">
    <location>
        <begin position="23"/>
        <end position="793"/>
    </location>
</feature>
<evidence type="ECO:0000313" key="20">
    <source>
        <dbReference type="EMBL" id="JAV29764.1"/>
    </source>
</evidence>
<dbReference type="Gene3D" id="3.40.50.410">
    <property type="entry name" value="von Willebrand factor, type A domain"/>
    <property type="match status" value="1"/>
</dbReference>
<evidence type="ECO:0000256" key="16">
    <source>
        <dbReference type="SAM" id="Phobius"/>
    </source>
</evidence>
<dbReference type="FunFam" id="3.40.50.410:FF:000002">
    <property type="entry name" value="Integrin beta"/>
    <property type="match status" value="1"/>
</dbReference>
<dbReference type="InterPro" id="IPR014836">
    <property type="entry name" value="Integrin_bsu_cyt_dom"/>
</dbReference>
<name>A0A1Q3FQF2_CULTA</name>
<dbReference type="Pfam" id="PF08725">
    <property type="entry name" value="Integrin_b_cyt"/>
    <property type="match status" value="1"/>
</dbReference>
<dbReference type="GO" id="GO:0008305">
    <property type="term" value="C:integrin complex"/>
    <property type="evidence" value="ECO:0007669"/>
    <property type="project" value="TreeGrafter"/>
</dbReference>
<dbReference type="FunFam" id="2.10.25.10:FF:000043">
    <property type="entry name" value="Integrin beta"/>
    <property type="match status" value="1"/>
</dbReference>
<dbReference type="InterPro" id="IPR013111">
    <property type="entry name" value="EGF_extracell"/>
</dbReference>
<keyword evidence="4" id="KW-0245">EGF-like domain</keyword>
<feature type="disulfide bond" evidence="14">
    <location>
        <begin position="483"/>
        <end position="527"/>
    </location>
</feature>
<evidence type="ECO:0000256" key="8">
    <source>
        <dbReference type="ARBA" id="ARBA00022889"/>
    </source>
</evidence>
<dbReference type="Gene3D" id="2.10.25.10">
    <property type="entry name" value="Laminin"/>
    <property type="match status" value="3"/>
</dbReference>
<keyword evidence="7" id="KW-0677">Repeat</keyword>
<evidence type="ECO:0000256" key="4">
    <source>
        <dbReference type="ARBA" id="ARBA00022536"/>
    </source>
</evidence>
<dbReference type="GO" id="GO:0098609">
    <property type="term" value="P:cell-cell adhesion"/>
    <property type="evidence" value="ECO:0007669"/>
    <property type="project" value="TreeGrafter"/>
</dbReference>
<feature type="disulfide bond" evidence="14">
    <location>
        <begin position="551"/>
        <end position="554"/>
    </location>
</feature>
<dbReference type="PIRSF" id="PIRSF002512">
    <property type="entry name" value="Integrin_B"/>
    <property type="match status" value="1"/>
</dbReference>
<feature type="disulfide bond" evidence="14">
    <location>
        <begin position="535"/>
        <end position="562"/>
    </location>
</feature>
<evidence type="ECO:0000256" key="7">
    <source>
        <dbReference type="ARBA" id="ARBA00022737"/>
    </source>
</evidence>
<dbReference type="GO" id="GO:0009986">
    <property type="term" value="C:cell surface"/>
    <property type="evidence" value="ECO:0007669"/>
    <property type="project" value="TreeGrafter"/>
</dbReference>
<organism evidence="20">
    <name type="scientific">Culex tarsalis</name>
    <name type="common">Encephalitis mosquito</name>
    <dbReference type="NCBI Taxonomy" id="7177"/>
    <lineage>
        <taxon>Eukaryota</taxon>
        <taxon>Metazoa</taxon>
        <taxon>Ecdysozoa</taxon>
        <taxon>Arthropoda</taxon>
        <taxon>Hexapoda</taxon>
        <taxon>Insecta</taxon>
        <taxon>Pterygota</taxon>
        <taxon>Neoptera</taxon>
        <taxon>Endopterygota</taxon>
        <taxon>Diptera</taxon>
        <taxon>Nematocera</taxon>
        <taxon>Culicoidea</taxon>
        <taxon>Culicidae</taxon>
        <taxon>Culicinae</taxon>
        <taxon>Culicini</taxon>
        <taxon>Culex</taxon>
        <taxon>Culex</taxon>
    </lineage>
</organism>
<dbReference type="InterPro" id="IPR033760">
    <property type="entry name" value="Integrin_beta_N"/>
</dbReference>
<dbReference type="Pfam" id="PF23105">
    <property type="entry name" value="EGF_integrin"/>
    <property type="match status" value="1"/>
</dbReference>
<feature type="disulfide bond" evidence="14">
    <location>
        <begin position="568"/>
        <end position="573"/>
    </location>
</feature>
<dbReference type="Gene3D" id="1.20.5.100">
    <property type="entry name" value="Cytochrome c1, transmembrane anchor, C-terminal"/>
    <property type="match status" value="1"/>
</dbReference>
<keyword evidence="10 15" id="KW-0401">Integrin</keyword>
<dbReference type="Gene3D" id="3.30.1680.10">
    <property type="entry name" value="ligand-binding face of the semaphorins, domain 2"/>
    <property type="match status" value="1"/>
</dbReference>
<evidence type="ECO:0000256" key="12">
    <source>
        <dbReference type="ARBA" id="ARBA00023157"/>
    </source>
</evidence>
<reference evidence="20" key="1">
    <citation type="submission" date="2017-01" db="EMBL/GenBank/DDBJ databases">
        <title>A deep insight into the sialotranscriptome of adult male and female Cluex tarsalis mosquitoes.</title>
        <authorList>
            <person name="Ribeiro J.M."/>
            <person name="Moreira F."/>
            <person name="Bernard K.A."/>
            <person name="Calvo E."/>
        </authorList>
    </citation>
    <scope>NUCLEOTIDE SEQUENCE</scope>
    <source>
        <strain evidence="20">Kern County</strain>
        <tissue evidence="20">Salivary glands</tissue>
    </source>
</reference>
<evidence type="ECO:0000256" key="9">
    <source>
        <dbReference type="ARBA" id="ARBA00022989"/>
    </source>
</evidence>
<evidence type="ECO:0000256" key="3">
    <source>
        <dbReference type="ARBA" id="ARBA00022475"/>
    </source>
</evidence>
<feature type="disulfide bond" evidence="14">
    <location>
        <begin position="253"/>
        <end position="294"/>
    </location>
</feature>
<dbReference type="PRINTS" id="PR01186">
    <property type="entry name" value="INTEGRINB"/>
</dbReference>
<dbReference type="Pfam" id="PF17205">
    <property type="entry name" value="PSI_integrin"/>
    <property type="match status" value="1"/>
</dbReference>
<dbReference type="InterPro" id="IPR015812">
    <property type="entry name" value="Integrin_bsu"/>
</dbReference>
<dbReference type="EMBL" id="GFDL01005281">
    <property type="protein sequence ID" value="JAV29764.1"/>
    <property type="molecule type" value="Transcribed_RNA"/>
</dbReference>
<feature type="disulfide bond" evidence="14">
    <location>
        <begin position="608"/>
        <end position="613"/>
    </location>
</feature>
<evidence type="ECO:0000256" key="6">
    <source>
        <dbReference type="ARBA" id="ARBA00022729"/>
    </source>
</evidence>
<evidence type="ECO:0000256" key="2">
    <source>
        <dbReference type="ARBA" id="ARBA00007449"/>
    </source>
</evidence>
<dbReference type="GO" id="GO:0007229">
    <property type="term" value="P:integrin-mediated signaling pathway"/>
    <property type="evidence" value="ECO:0007669"/>
    <property type="project" value="UniProtKB-KW"/>
</dbReference>
<feature type="disulfide bond" evidence="14">
    <location>
        <begin position="395"/>
        <end position="408"/>
    </location>
</feature>
<dbReference type="SUPFAM" id="SSF103575">
    <property type="entry name" value="Plexin repeat"/>
    <property type="match status" value="1"/>
</dbReference>
<evidence type="ECO:0000256" key="15">
    <source>
        <dbReference type="RuleBase" id="RU000633"/>
    </source>
</evidence>
<dbReference type="GO" id="GO:0016477">
    <property type="term" value="P:cell migration"/>
    <property type="evidence" value="ECO:0007669"/>
    <property type="project" value="TreeGrafter"/>
</dbReference>
<dbReference type="Pfam" id="PF07974">
    <property type="entry name" value="EGF_2"/>
    <property type="match status" value="2"/>
</dbReference>
<evidence type="ECO:0000259" key="18">
    <source>
        <dbReference type="SMART" id="SM00187"/>
    </source>
</evidence>
<dbReference type="GO" id="GO:0033627">
    <property type="term" value="P:cell adhesion mediated by integrin"/>
    <property type="evidence" value="ECO:0007669"/>
    <property type="project" value="TreeGrafter"/>
</dbReference>
<keyword evidence="3" id="KW-1003">Cell membrane</keyword>
<feature type="disulfide bond" evidence="14">
    <location>
        <begin position="641"/>
        <end position="715"/>
    </location>
</feature>
<comment type="subcellular location">
    <subcellularLocation>
        <location evidence="1 15">Cell membrane</location>
        <topology evidence="1 15">Single-pass type I membrane protein</topology>
    </subcellularLocation>
</comment>
<dbReference type="PANTHER" id="PTHR10082">
    <property type="entry name" value="INTEGRIN BETA SUBUNIT"/>
    <property type="match status" value="1"/>
</dbReference>
<keyword evidence="12 14" id="KW-1015">Disulfide bond</keyword>
<feature type="disulfide bond" evidence="14">
    <location>
        <begin position="488"/>
        <end position="497"/>
    </location>
</feature>
<comment type="similarity">
    <text evidence="2 15">Belongs to the integrin beta chain family.</text>
</comment>
<keyword evidence="9 16" id="KW-1133">Transmembrane helix</keyword>
<feature type="disulfide bond" evidence="14">
    <location>
        <begin position="540"/>
        <end position="549"/>
    </location>
</feature>
<dbReference type="PROSITE" id="PS00243">
    <property type="entry name" value="I_EGF_1"/>
    <property type="match status" value="1"/>
</dbReference>
<protein>
    <recommendedName>
        <fullName evidence="15">Integrin beta</fullName>
    </recommendedName>
</protein>
<dbReference type="Pfam" id="PF00362">
    <property type="entry name" value="Integrin_beta"/>
    <property type="match status" value="1"/>
</dbReference>
<dbReference type="Gene3D" id="2.60.40.1510">
    <property type="entry name" value="ntegrin, alpha v. Chain A, domain 3"/>
    <property type="match status" value="1"/>
</dbReference>
<feature type="transmembrane region" description="Helical" evidence="16">
    <location>
        <begin position="722"/>
        <end position="742"/>
    </location>
</feature>
<feature type="signal peptide" evidence="17">
    <location>
        <begin position="1"/>
        <end position="22"/>
    </location>
</feature>
<feature type="disulfide bond" evidence="14">
    <location>
        <begin position="586"/>
        <end position="593"/>
    </location>
</feature>
<dbReference type="PANTHER" id="PTHR10082:SF59">
    <property type="entry name" value="INTEGRIN BETA-NU"/>
    <property type="match status" value="1"/>
</dbReference>
<evidence type="ECO:0000256" key="14">
    <source>
        <dbReference type="PIRSR" id="PIRSR002512-1"/>
    </source>
</evidence>
<dbReference type="SUPFAM" id="SSF57196">
    <property type="entry name" value="EGF/Laminin"/>
    <property type="match status" value="2"/>
</dbReference>
<feature type="disulfide bond" evidence="14">
    <location>
        <begin position="34"/>
        <end position="44"/>
    </location>
</feature>